<dbReference type="RefSeq" id="WP_094100569.1">
    <property type="nucleotide sequence ID" value="NZ_LUTQ01000012.1"/>
</dbReference>
<evidence type="ECO:0008006" key="4">
    <source>
        <dbReference type="Google" id="ProtNLM"/>
    </source>
</evidence>
<keyword evidence="1" id="KW-0812">Transmembrane</keyword>
<keyword evidence="1" id="KW-1133">Transmembrane helix</keyword>
<accession>A0ABX3XHE3</accession>
<gene>
    <name evidence="2" type="ORF">AU512_05830</name>
</gene>
<comment type="caution">
    <text evidence="2">The sequence shown here is derived from an EMBL/GenBank/DDBJ whole genome shotgun (WGS) entry which is preliminary data.</text>
</comment>
<evidence type="ECO:0000313" key="2">
    <source>
        <dbReference type="EMBL" id="OSN10909.1"/>
    </source>
</evidence>
<reference evidence="2 3" key="1">
    <citation type="submission" date="2016-02" db="EMBL/GenBank/DDBJ databases">
        <title>Species-wide whole genome sequencing reveals diversity, host range in Lonsdalea quercina.</title>
        <authorList>
            <person name="Li Y."/>
        </authorList>
    </citation>
    <scope>NUCLEOTIDE SEQUENCE [LARGE SCALE GENOMIC DNA]</scope>
    <source>
        <strain evidence="2 3">LMG 26265</strain>
    </source>
</reference>
<feature type="transmembrane region" description="Helical" evidence="1">
    <location>
        <begin position="95"/>
        <end position="118"/>
    </location>
</feature>
<dbReference type="Proteomes" id="UP000194040">
    <property type="component" value="Unassembled WGS sequence"/>
</dbReference>
<evidence type="ECO:0000313" key="3">
    <source>
        <dbReference type="Proteomes" id="UP000194040"/>
    </source>
</evidence>
<protein>
    <recommendedName>
        <fullName evidence="4">Type III secretion systems effector SseF</fullName>
    </recommendedName>
</protein>
<name>A0ABX3XHE3_9GAMM</name>
<feature type="transmembrane region" description="Helical" evidence="1">
    <location>
        <begin position="71"/>
        <end position="89"/>
    </location>
</feature>
<keyword evidence="1" id="KW-0472">Membrane</keyword>
<sequence>MLPSPKPVPQAANIGTVFCAPIAESGDVAVSVPVLMPPGSQKTSPESIMSQEMRSKRAIQTGYFLQRLTRLIGAASVFGLAVAATVLSGGMGVPLVAVAGVAMMIALGDSFCSLYNLIQVNKDRESLKTADDCIALAVKALMMSLDCSEVCSLNVGDVVSCLTRVIIGCALLVLPTAHLSEGAAHTLNIISTAITVTITFGGEGINMFISWVERNKANAKAAEAKALAEKTEAMTYGATEDGKLSEEIKEIVKQIVACYEREKLQPQSL</sequence>
<evidence type="ECO:0000256" key="1">
    <source>
        <dbReference type="SAM" id="Phobius"/>
    </source>
</evidence>
<dbReference type="EMBL" id="LUTQ01000012">
    <property type="protein sequence ID" value="OSN10909.1"/>
    <property type="molecule type" value="Genomic_DNA"/>
</dbReference>
<keyword evidence="3" id="KW-1185">Reference proteome</keyword>
<proteinExistence type="predicted"/>
<organism evidence="2 3">
    <name type="scientific">Lonsdalea iberica</name>
    <dbReference type="NCBI Taxonomy" id="1082703"/>
    <lineage>
        <taxon>Bacteria</taxon>
        <taxon>Pseudomonadati</taxon>
        <taxon>Pseudomonadota</taxon>
        <taxon>Gammaproteobacteria</taxon>
        <taxon>Enterobacterales</taxon>
        <taxon>Pectobacteriaceae</taxon>
        <taxon>Lonsdalea</taxon>
    </lineage>
</organism>